<accession>A0A9N9IY60</accession>
<feature type="non-terminal residue" evidence="1">
    <location>
        <position position="55"/>
    </location>
</feature>
<sequence length="55" mass="6640">KLKSKDKRIENRLIELEYKLENNFDFKNEKIFKKDTIKGAAKELITYTIYSDIKN</sequence>
<keyword evidence="2" id="KW-1185">Reference proteome</keyword>
<dbReference type="AlphaFoldDB" id="A0A9N9IY60"/>
<dbReference type="OrthoDB" id="2465427at2759"/>
<proteinExistence type="predicted"/>
<evidence type="ECO:0000313" key="1">
    <source>
        <dbReference type="EMBL" id="CAG8754972.1"/>
    </source>
</evidence>
<evidence type="ECO:0000313" key="2">
    <source>
        <dbReference type="Proteomes" id="UP000789759"/>
    </source>
</evidence>
<comment type="caution">
    <text evidence="1">The sequence shown here is derived from an EMBL/GenBank/DDBJ whole genome shotgun (WGS) entry which is preliminary data.</text>
</comment>
<dbReference type="Proteomes" id="UP000789759">
    <property type="component" value="Unassembled WGS sequence"/>
</dbReference>
<name>A0A9N9IY60_9GLOM</name>
<dbReference type="EMBL" id="CAJVQA010018602">
    <property type="protein sequence ID" value="CAG8754972.1"/>
    <property type="molecule type" value="Genomic_DNA"/>
</dbReference>
<reference evidence="1" key="1">
    <citation type="submission" date="2021-06" db="EMBL/GenBank/DDBJ databases">
        <authorList>
            <person name="Kallberg Y."/>
            <person name="Tangrot J."/>
            <person name="Rosling A."/>
        </authorList>
    </citation>
    <scope>NUCLEOTIDE SEQUENCE</scope>
    <source>
        <strain evidence="1">FL966</strain>
    </source>
</reference>
<gene>
    <name evidence="1" type="ORF">CPELLU_LOCUS14949</name>
</gene>
<organism evidence="1 2">
    <name type="scientific">Cetraspora pellucida</name>
    <dbReference type="NCBI Taxonomy" id="1433469"/>
    <lineage>
        <taxon>Eukaryota</taxon>
        <taxon>Fungi</taxon>
        <taxon>Fungi incertae sedis</taxon>
        <taxon>Mucoromycota</taxon>
        <taxon>Glomeromycotina</taxon>
        <taxon>Glomeromycetes</taxon>
        <taxon>Diversisporales</taxon>
        <taxon>Gigasporaceae</taxon>
        <taxon>Cetraspora</taxon>
    </lineage>
</organism>
<protein>
    <submittedName>
        <fullName evidence="1">20880_t:CDS:1</fullName>
    </submittedName>
</protein>